<dbReference type="InterPro" id="IPR036396">
    <property type="entry name" value="Cyt_P450_sf"/>
</dbReference>
<gene>
    <name evidence="11" type="primary">CYP77A2</name>
    <name evidence="11" type="ORF">A4A49_28294</name>
</gene>
<dbReference type="FunFam" id="1.10.630.10:FF:000012">
    <property type="entry name" value="Cytochrome P450 family protein"/>
    <property type="match status" value="1"/>
</dbReference>
<keyword evidence="5 9" id="KW-0560">Oxidoreductase</keyword>
<reference evidence="11" key="1">
    <citation type="submission" date="2016-11" db="EMBL/GenBank/DDBJ databases">
        <title>The genome of Nicotiana attenuata.</title>
        <authorList>
            <person name="Xu S."/>
            <person name="Brockmoeller T."/>
            <person name="Gaquerel E."/>
            <person name="Navarro A."/>
            <person name="Kuhl H."/>
            <person name="Gase K."/>
            <person name="Ling Z."/>
            <person name="Zhou W."/>
            <person name="Kreitzer C."/>
            <person name="Stanke M."/>
            <person name="Tang H."/>
            <person name="Lyons E."/>
            <person name="Pandey P."/>
            <person name="Pandey S.P."/>
            <person name="Timmermann B."/>
            <person name="Baldwin I.T."/>
        </authorList>
    </citation>
    <scope>NUCLEOTIDE SEQUENCE [LARGE SCALE GENOMIC DNA]</scope>
    <source>
        <strain evidence="11">UT</strain>
    </source>
</reference>
<evidence type="ECO:0000256" key="8">
    <source>
        <dbReference type="PIRSR" id="PIRSR602401-1"/>
    </source>
</evidence>
<accession>A0A1J6IDZ2</accession>
<dbReference type="GeneID" id="109225386"/>
<dbReference type="PRINTS" id="PR00385">
    <property type="entry name" value="P450"/>
</dbReference>
<dbReference type="Pfam" id="PF00067">
    <property type="entry name" value="p450"/>
    <property type="match status" value="1"/>
</dbReference>
<feature type="binding site" description="axial binding residue" evidence="8">
    <location>
        <position position="457"/>
    </location>
    <ligand>
        <name>heme</name>
        <dbReference type="ChEBI" id="CHEBI:30413"/>
    </ligand>
    <ligandPart>
        <name>Fe</name>
        <dbReference type="ChEBI" id="CHEBI:18248"/>
    </ligandPart>
</feature>
<dbReference type="PANTHER" id="PTHR47944">
    <property type="entry name" value="CYTOCHROME P450 98A9"/>
    <property type="match status" value="1"/>
</dbReference>
<dbReference type="PROSITE" id="PS00086">
    <property type="entry name" value="CYTOCHROME_P450"/>
    <property type="match status" value="1"/>
</dbReference>
<dbReference type="PANTHER" id="PTHR47944:SF19">
    <property type="entry name" value="CYTOCHROME P450 77A4"/>
    <property type="match status" value="1"/>
</dbReference>
<dbReference type="Proteomes" id="UP000187609">
    <property type="component" value="Unassembled WGS sequence"/>
</dbReference>
<proteinExistence type="inferred from homology"/>
<comment type="cofactor">
    <cofactor evidence="1 8">
        <name>heme</name>
        <dbReference type="ChEBI" id="CHEBI:30413"/>
    </cofactor>
</comment>
<name>A0A1J6IDZ2_NICAT</name>
<evidence type="ECO:0000313" key="11">
    <source>
        <dbReference type="EMBL" id="OIT03269.1"/>
    </source>
</evidence>
<keyword evidence="10" id="KW-1133">Transmembrane helix</keyword>
<evidence type="ECO:0000313" key="12">
    <source>
        <dbReference type="Proteomes" id="UP000187609"/>
    </source>
</evidence>
<evidence type="ECO:0000256" key="9">
    <source>
        <dbReference type="RuleBase" id="RU000461"/>
    </source>
</evidence>
<dbReference type="STRING" id="49451.A0A1J6IDZ2"/>
<evidence type="ECO:0000256" key="5">
    <source>
        <dbReference type="ARBA" id="ARBA00023002"/>
    </source>
</evidence>
<protein>
    <submittedName>
        <fullName evidence="11">Cytochrome p450 77a2</fullName>
    </submittedName>
</protein>
<dbReference type="OrthoDB" id="1470350at2759"/>
<dbReference type="AlphaFoldDB" id="A0A1J6IDZ2"/>
<keyword evidence="6 8" id="KW-0408">Iron</keyword>
<dbReference type="SUPFAM" id="SSF48264">
    <property type="entry name" value="Cytochrome P450"/>
    <property type="match status" value="1"/>
</dbReference>
<keyword evidence="3 8" id="KW-0349">Heme</keyword>
<dbReference type="GO" id="GO:0020037">
    <property type="term" value="F:heme binding"/>
    <property type="evidence" value="ECO:0007669"/>
    <property type="project" value="InterPro"/>
</dbReference>
<dbReference type="Gramene" id="OIT03269">
    <property type="protein sequence ID" value="OIT03269"/>
    <property type="gene ID" value="A4A49_28294"/>
</dbReference>
<dbReference type="InterPro" id="IPR001128">
    <property type="entry name" value="Cyt_P450"/>
</dbReference>
<evidence type="ECO:0000256" key="2">
    <source>
        <dbReference type="ARBA" id="ARBA00010617"/>
    </source>
</evidence>
<dbReference type="SMR" id="A0A1J6IDZ2"/>
<dbReference type="GO" id="GO:0004497">
    <property type="term" value="F:monooxygenase activity"/>
    <property type="evidence" value="ECO:0007669"/>
    <property type="project" value="UniProtKB-KW"/>
</dbReference>
<evidence type="ECO:0000256" key="7">
    <source>
        <dbReference type="ARBA" id="ARBA00023033"/>
    </source>
</evidence>
<feature type="transmembrane region" description="Helical" evidence="10">
    <location>
        <begin position="12"/>
        <end position="31"/>
    </location>
</feature>
<dbReference type="CDD" id="cd11075">
    <property type="entry name" value="CYP77_89"/>
    <property type="match status" value="1"/>
</dbReference>
<dbReference type="GO" id="GO:0005506">
    <property type="term" value="F:iron ion binding"/>
    <property type="evidence" value="ECO:0007669"/>
    <property type="project" value="InterPro"/>
</dbReference>
<keyword evidence="12" id="KW-1185">Reference proteome</keyword>
<dbReference type="InterPro" id="IPR002401">
    <property type="entry name" value="Cyt_P450_E_grp-I"/>
</dbReference>
<evidence type="ECO:0000256" key="3">
    <source>
        <dbReference type="ARBA" id="ARBA00022617"/>
    </source>
</evidence>
<dbReference type="OMA" id="EPCIQQG"/>
<sequence length="513" mass="58253">MDSFSTSSLSPYYHLIFTALAFALSSLIFLFSRKTKSKKLNLPPGPPGWPIVGNLFQVARSGKPFFQYVRDLRPKYGSIFTLKMGTRTMIIISSADLVHEALVQKGQVFASRPRENPTRTVFSCDKFTVNAAVYGPVWRSLRKNMVQNGLSSMKLKEFRNVRETAMDKMIEKIQAEAKANNGVVWVLKNARFAVFCILLAMCFGVEMDEQTIETIDQMMKTVLIVLDPRLDDYLPILSPFFSKQRKRAMDVRKQQIETIVPFIEKRRKILSNPESDKTAASFSYLDTLFDLKVEGRNSAPINPELVTLCSEFLNGGTDTTATAIEWAIARIIENPSIQSRLYEEIKNTVGDNKKVDEKDIEKMPYLNAVIKELLRKHPPTYFSLTHAVIEPAKLGGYDIPTDANVEIFLPGISDDPKLWSEPEKFDPDRFFLGKEEADITGVSGVKMIPFGMGRRICPGLNMATVHVSLMLARLVQEFEWSVYPENTKVDFSEKLEFTVVMKHTLRAKIKPRM</sequence>
<evidence type="ECO:0000256" key="6">
    <source>
        <dbReference type="ARBA" id="ARBA00023004"/>
    </source>
</evidence>
<comment type="similarity">
    <text evidence="2 9">Belongs to the cytochrome P450 family.</text>
</comment>
<dbReference type="InterPro" id="IPR017972">
    <property type="entry name" value="Cyt_P450_CS"/>
</dbReference>
<dbReference type="PRINTS" id="PR00463">
    <property type="entry name" value="EP450I"/>
</dbReference>
<dbReference type="GO" id="GO:0016705">
    <property type="term" value="F:oxidoreductase activity, acting on paired donors, with incorporation or reduction of molecular oxygen"/>
    <property type="evidence" value="ECO:0007669"/>
    <property type="project" value="InterPro"/>
</dbReference>
<evidence type="ECO:0000256" key="1">
    <source>
        <dbReference type="ARBA" id="ARBA00001971"/>
    </source>
</evidence>
<evidence type="ECO:0000256" key="4">
    <source>
        <dbReference type="ARBA" id="ARBA00022723"/>
    </source>
</evidence>
<dbReference type="Gene3D" id="1.10.630.10">
    <property type="entry name" value="Cytochrome P450"/>
    <property type="match status" value="1"/>
</dbReference>
<keyword evidence="4 8" id="KW-0479">Metal-binding</keyword>
<keyword evidence="10" id="KW-0472">Membrane</keyword>
<organism evidence="11 12">
    <name type="scientific">Nicotiana attenuata</name>
    <name type="common">Coyote tobacco</name>
    <dbReference type="NCBI Taxonomy" id="49451"/>
    <lineage>
        <taxon>Eukaryota</taxon>
        <taxon>Viridiplantae</taxon>
        <taxon>Streptophyta</taxon>
        <taxon>Embryophyta</taxon>
        <taxon>Tracheophyta</taxon>
        <taxon>Spermatophyta</taxon>
        <taxon>Magnoliopsida</taxon>
        <taxon>eudicotyledons</taxon>
        <taxon>Gunneridae</taxon>
        <taxon>Pentapetalae</taxon>
        <taxon>asterids</taxon>
        <taxon>lamiids</taxon>
        <taxon>Solanales</taxon>
        <taxon>Solanaceae</taxon>
        <taxon>Nicotianoideae</taxon>
        <taxon>Nicotianeae</taxon>
        <taxon>Nicotiana</taxon>
    </lineage>
</organism>
<dbReference type="KEGG" id="nau:109225386"/>
<dbReference type="EMBL" id="MJEQ01037187">
    <property type="protein sequence ID" value="OIT03269.1"/>
    <property type="molecule type" value="Genomic_DNA"/>
</dbReference>
<keyword evidence="7 9" id="KW-0503">Monooxygenase</keyword>
<comment type="caution">
    <text evidence="11">The sequence shown here is derived from an EMBL/GenBank/DDBJ whole genome shotgun (WGS) entry which is preliminary data.</text>
</comment>
<keyword evidence="10" id="KW-0812">Transmembrane</keyword>
<evidence type="ECO:0000256" key="10">
    <source>
        <dbReference type="SAM" id="Phobius"/>
    </source>
</evidence>